<keyword evidence="3" id="KW-1003">Cell membrane</keyword>
<dbReference type="PANTHER" id="PTHR43744">
    <property type="entry name" value="ABC TRANSPORTER PERMEASE PROTEIN MG189-RELATED-RELATED"/>
    <property type="match status" value="1"/>
</dbReference>
<evidence type="ECO:0000256" key="5">
    <source>
        <dbReference type="ARBA" id="ARBA00022989"/>
    </source>
</evidence>
<feature type="transmembrane region" description="Helical" evidence="7">
    <location>
        <begin position="218"/>
        <end position="238"/>
    </location>
</feature>
<dbReference type="GO" id="GO:0005886">
    <property type="term" value="C:plasma membrane"/>
    <property type="evidence" value="ECO:0007669"/>
    <property type="project" value="UniProtKB-SubCell"/>
</dbReference>
<dbReference type="GO" id="GO:0055085">
    <property type="term" value="P:transmembrane transport"/>
    <property type="evidence" value="ECO:0007669"/>
    <property type="project" value="InterPro"/>
</dbReference>
<evidence type="ECO:0000256" key="2">
    <source>
        <dbReference type="ARBA" id="ARBA00022448"/>
    </source>
</evidence>
<dbReference type="CDD" id="cd06261">
    <property type="entry name" value="TM_PBP2"/>
    <property type="match status" value="1"/>
</dbReference>
<keyword evidence="6 7" id="KW-0472">Membrane</keyword>
<dbReference type="Pfam" id="PF00528">
    <property type="entry name" value="BPD_transp_1"/>
    <property type="match status" value="1"/>
</dbReference>
<proteinExistence type="inferred from homology"/>
<reference evidence="9 10" key="1">
    <citation type="submission" date="2019-10" db="EMBL/GenBank/DDBJ databases">
        <title>Rubrobacter sp nov SCSIO 52090 isolated from a deep-sea sediment in the South China Sea.</title>
        <authorList>
            <person name="Chen R.W."/>
        </authorList>
    </citation>
    <scope>NUCLEOTIDE SEQUENCE [LARGE SCALE GENOMIC DNA]</scope>
    <source>
        <strain evidence="9 10">SCSIO 52909</strain>
    </source>
</reference>
<dbReference type="InterPro" id="IPR000515">
    <property type="entry name" value="MetI-like"/>
</dbReference>
<feature type="transmembrane region" description="Helical" evidence="7">
    <location>
        <begin position="120"/>
        <end position="139"/>
    </location>
</feature>
<evidence type="ECO:0000256" key="7">
    <source>
        <dbReference type="RuleBase" id="RU363032"/>
    </source>
</evidence>
<organism evidence="9 10">
    <name type="scientific">Rubrobacter tropicus</name>
    <dbReference type="NCBI Taxonomy" id="2653851"/>
    <lineage>
        <taxon>Bacteria</taxon>
        <taxon>Bacillati</taxon>
        <taxon>Actinomycetota</taxon>
        <taxon>Rubrobacteria</taxon>
        <taxon>Rubrobacterales</taxon>
        <taxon>Rubrobacteraceae</taxon>
        <taxon>Rubrobacter</taxon>
    </lineage>
</organism>
<dbReference type="PANTHER" id="PTHR43744:SF12">
    <property type="entry name" value="ABC TRANSPORTER PERMEASE PROTEIN MG189-RELATED"/>
    <property type="match status" value="1"/>
</dbReference>
<dbReference type="Proteomes" id="UP000501452">
    <property type="component" value="Chromosome"/>
</dbReference>
<dbReference type="Gene3D" id="1.10.3720.10">
    <property type="entry name" value="MetI-like"/>
    <property type="match status" value="1"/>
</dbReference>
<dbReference type="PROSITE" id="PS50928">
    <property type="entry name" value="ABC_TM1"/>
    <property type="match status" value="1"/>
</dbReference>
<dbReference type="EMBL" id="CP045119">
    <property type="protein sequence ID" value="QIN85179.1"/>
    <property type="molecule type" value="Genomic_DNA"/>
</dbReference>
<feature type="transmembrane region" description="Helical" evidence="7">
    <location>
        <begin position="53"/>
        <end position="74"/>
    </location>
</feature>
<evidence type="ECO:0000313" key="10">
    <source>
        <dbReference type="Proteomes" id="UP000501452"/>
    </source>
</evidence>
<feature type="transmembrane region" description="Helical" evidence="7">
    <location>
        <begin position="160"/>
        <end position="185"/>
    </location>
</feature>
<dbReference type="SUPFAM" id="SSF161098">
    <property type="entry name" value="MetI-like"/>
    <property type="match status" value="1"/>
</dbReference>
<protein>
    <submittedName>
        <fullName evidence="9">ABC transporter permease subunit</fullName>
    </submittedName>
</protein>
<gene>
    <name evidence="9" type="ORF">GBA63_13210</name>
</gene>
<comment type="subcellular location">
    <subcellularLocation>
        <location evidence="1 7">Cell membrane</location>
        <topology evidence="1 7">Multi-pass membrane protein</topology>
    </subcellularLocation>
</comment>
<keyword evidence="4 7" id="KW-0812">Transmembrane</keyword>
<dbReference type="InterPro" id="IPR035906">
    <property type="entry name" value="MetI-like_sf"/>
</dbReference>
<evidence type="ECO:0000256" key="1">
    <source>
        <dbReference type="ARBA" id="ARBA00004651"/>
    </source>
</evidence>
<evidence type="ECO:0000259" key="8">
    <source>
        <dbReference type="PROSITE" id="PS50928"/>
    </source>
</evidence>
<dbReference type="KEGG" id="rub:GBA63_13210"/>
<keyword evidence="10" id="KW-1185">Reference proteome</keyword>
<feature type="domain" description="ABC transmembrane type-1" evidence="8">
    <location>
        <begin position="49"/>
        <end position="239"/>
    </location>
</feature>
<evidence type="ECO:0000313" key="9">
    <source>
        <dbReference type="EMBL" id="QIN85179.1"/>
    </source>
</evidence>
<evidence type="ECO:0000256" key="3">
    <source>
        <dbReference type="ARBA" id="ARBA00022475"/>
    </source>
</evidence>
<comment type="similarity">
    <text evidence="7">Belongs to the binding-protein-dependent transport system permease family.</text>
</comment>
<sequence>MILPFAWMLLGSVKDLGQLYQIPPNWIPNPFVFQNYVNAWNSVPFSTGYMNSAIVTVTVVLANLLTCSMAAYAFARIEFPFRKTLFMLFLATLMVPEQVTIIPLYIIMRNLGLIDTLFSLIIPYALFNAFGVFLLRQFIKGLPIDLEEAAIVDGANRWTIYWRIIMPLIRPALAAFGIFTFLFQWNNFFRPLIFLNSVENYTVPLAINFFRGQYTTDFALLMAGSAISIIPVLIVYIIGQRQIIEGIATTGMKQ</sequence>
<keyword evidence="2 7" id="KW-0813">Transport</keyword>
<keyword evidence="5 7" id="KW-1133">Transmembrane helix</keyword>
<name>A0A6G8QFB2_9ACTN</name>
<accession>A0A6G8QFB2</accession>
<evidence type="ECO:0000256" key="4">
    <source>
        <dbReference type="ARBA" id="ARBA00022692"/>
    </source>
</evidence>
<evidence type="ECO:0000256" key="6">
    <source>
        <dbReference type="ARBA" id="ARBA00023136"/>
    </source>
</evidence>
<feature type="transmembrane region" description="Helical" evidence="7">
    <location>
        <begin position="86"/>
        <end position="108"/>
    </location>
</feature>
<dbReference type="AlphaFoldDB" id="A0A6G8QFB2"/>